<feature type="non-terminal residue" evidence="1">
    <location>
        <position position="1"/>
    </location>
</feature>
<dbReference type="Proteomes" id="UP001233999">
    <property type="component" value="Unassembled WGS sequence"/>
</dbReference>
<dbReference type="EMBL" id="JASPKZ010000810">
    <property type="protein sequence ID" value="KAJ9599437.1"/>
    <property type="molecule type" value="Genomic_DNA"/>
</dbReference>
<accession>A0AAD8AI15</accession>
<feature type="non-terminal residue" evidence="1">
    <location>
        <position position="72"/>
    </location>
</feature>
<name>A0AAD8AI15_DIPPU</name>
<comment type="caution">
    <text evidence="1">The sequence shown here is derived from an EMBL/GenBank/DDBJ whole genome shotgun (WGS) entry which is preliminary data.</text>
</comment>
<gene>
    <name evidence="1" type="ORF">L9F63_010087</name>
</gene>
<keyword evidence="2" id="KW-1185">Reference proteome</keyword>
<sequence>AAGHQVSSFLQAFLGGHISHNSILNCFNRPTRNVRKSLENVKKILVNMLKYENQTKSLYLNGQRSLFLPEIK</sequence>
<evidence type="ECO:0000313" key="2">
    <source>
        <dbReference type="Proteomes" id="UP001233999"/>
    </source>
</evidence>
<dbReference type="AlphaFoldDB" id="A0AAD8AI15"/>
<proteinExistence type="predicted"/>
<organism evidence="1 2">
    <name type="scientific">Diploptera punctata</name>
    <name type="common">Pacific beetle cockroach</name>
    <dbReference type="NCBI Taxonomy" id="6984"/>
    <lineage>
        <taxon>Eukaryota</taxon>
        <taxon>Metazoa</taxon>
        <taxon>Ecdysozoa</taxon>
        <taxon>Arthropoda</taxon>
        <taxon>Hexapoda</taxon>
        <taxon>Insecta</taxon>
        <taxon>Pterygota</taxon>
        <taxon>Neoptera</taxon>
        <taxon>Polyneoptera</taxon>
        <taxon>Dictyoptera</taxon>
        <taxon>Blattodea</taxon>
        <taxon>Blaberoidea</taxon>
        <taxon>Blaberidae</taxon>
        <taxon>Diplopterinae</taxon>
        <taxon>Diploptera</taxon>
    </lineage>
</organism>
<evidence type="ECO:0000313" key="1">
    <source>
        <dbReference type="EMBL" id="KAJ9599437.1"/>
    </source>
</evidence>
<reference evidence="1" key="2">
    <citation type="submission" date="2023-05" db="EMBL/GenBank/DDBJ databases">
        <authorList>
            <person name="Fouks B."/>
        </authorList>
    </citation>
    <scope>NUCLEOTIDE SEQUENCE</scope>
    <source>
        <strain evidence="1">Stay&amp;Tobe</strain>
        <tissue evidence="1">Testes</tissue>
    </source>
</reference>
<protein>
    <submittedName>
        <fullName evidence="1">Uncharacterized protein</fullName>
    </submittedName>
</protein>
<reference evidence="1" key="1">
    <citation type="journal article" date="2023" name="IScience">
        <title>Live-bearing cockroach genome reveals convergent evolutionary mechanisms linked to viviparity in insects and beyond.</title>
        <authorList>
            <person name="Fouks B."/>
            <person name="Harrison M.C."/>
            <person name="Mikhailova A.A."/>
            <person name="Marchal E."/>
            <person name="English S."/>
            <person name="Carruthers M."/>
            <person name="Jennings E.C."/>
            <person name="Chiamaka E.L."/>
            <person name="Frigard R.A."/>
            <person name="Pippel M."/>
            <person name="Attardo G.M."/>
            <person name="Benoit J.B."/>
            <person name="Bornberg-Bauer E."/>
            <person name="Tobe S.S."/>
        </authorList>
    </citation>
    <scope>NUCLEOTIDE SEQUENCE</scope>
    <source>
        <strain evidence="1">Stay&amp;Tobe</strain>
    </source>
</reference>